<dbReference type="EMBL" id="CP014060">
    <property type="protein sequence ID" value="AMG39971.2"/>
    <property type="molecule type" value="Genomic_DNA"/>
</dbReference>
<evidence type="ECO:0000256" key="1">
    <source>
        <dbReference type="SAM" id="MobiDB-lite"/>
    </source>
</evidence>
<sequence>MRPPPATETRAHLPAKDSDSMETSTARTTGMVLTTMAGFSFETEERHCHEHGPYTAMKTPVGWSACTVCNAKRQQAERYRLEAEASRMSIMRQADVPVRYHGKTLDSYDAASDGQCRALRIAAEYADNFAAVRASGRGLILCGNPGTGKTHLAVGILHQVLAAGYSGRFAVVLDVMQAVKGTYRKDSVNSEAAVLEKLASPDLLVLDEIGNQYGTESERIILSNVINSRYNAMKPTILLSNLAKDKLVEELGERAIDRMREGGGRMVIFDWGSHRGAQA</sequence>
<dbReference type="Pfam" id="PF01695">
    <property type="entry name" value="IstB_IS21"/>
    <property type="match status" value="1"/>
</dbReference>
<organism evidence="3 4">
    <name type="scientific">Alcaligenes xylosoxydans xylosoxydans</name>
    <name type="common">Achromobacter xylosoxidans</name>
    <dbReference type="NCBI Taxonomy" id="85698"/>
    <lineage>
        <taxon>Bacteria</taxon>
        <taxon>Pseudomonadati</taxon>
        <taxon>Pseudomonadota</taxon>
        <taxon>Betaproteobacteria</taxon>
        <taxon>Burkholderiales</taxon>
        <taxon>Alcaligenaceae</taxon>
        <taxon>Achromobacter</taxon>
    </lineage>
</organism>
<dbReference type="InterPro" id="IPR002611">
    <property type="entry name" value="IstB_ATP-bd"/>
</dbReference>
<protein>
    <submittedName>
        <fullName evidence="3">DNA replication protein DnaC</fullName>
    </submittedName>
</protein>
<dbReference type="SMART" id="SM00382">
    <property type="entry name" value="AAA"/>
    <property type="match status" value="1"/>
</dbReference>
<evidence type="ECO:0000313" key="4">
    <source>
        <dbReference type="Proteomes" id="UP000060602"/>
    </source>
</evidence>
<name>A0A0X8P501_ALCXX</name>
<evidence type="ECO:0000259" key="2">
    <source>
        <dbReference type="SMART" id="SM00382"/>
    </source>
</evidence>
<dbReference type="AlphaFoldDB" id="A0A0X8P501"/>
<feature type="region of interest" description="Disordered" evidence="1">
    <location>
        <begin position="1"/>
        <end position="25"/>
    </location>
</feature>
<dbReference type="InterPro" id="IPR027417">
    <property type="entry name" value="P-loop_NTPase"/>
</dbReference>
<dbReference type="PANTHER" id="PTHR30050">
    <property type="entry name" value="CHROMOSOMAL REPLICATION INITIATOR PROTEIN DNAA"/>
    <property type="match status" value="1"/>
</dbReference>
<evidence type="ECO:0000313" key="3">
    <source>
        <dbReference type="EMBL" id="AMG39971.2"/>
    </source>
</evidence>
<feature type="domain" description="AAA+ ATPase" evidence="2">
    <location>
        <begin position="135"/>
        <end position="257"/>
    </location>
</feature>
<dbReference type="Gene3D" id="3.40.50.300">
    <property type="entry name" value="P-loop containing nucleotide triphosphate hydrolases"/>
    <property type="match status" value="1"/>
</dbReference>
<proteinExistence type="predicted"/>
<reference evidence="4" key="1">
    <citation type="submission" date="2015-12" db="EMBL/GenBank/DDBJ databases">
        <title>FDA dAtabase for Regulatory Grade micrObial Sequences (FDA-ARGOS): Supporting development and validation of Infectious Disease Dx tests.</title>
        <authorList>
            <person name="Case J."/>
            <person name="Tallon L."/>
            <person name="Sadzewicz L."/>
            <person name="Sengamalay N."/>
            <person name="Ott S."/>
            <person name="Godinez A."/>
            <person name="Nagaraj S."/>
            <person name="Nadendla S."/>
            <person name="Sichtig H."/>
        </authorList>
    </citation>
    <scope>NUCLEOTIDE SEQUENCE [LARGE SCALE GENOMIC DNA]</scope>
    <source>
        <strain evidence="4">FDAARGOS_147</strain>
    </source>
</reference>
<dbReference type="GO" id="GO:0006260">
    <property type="term" value="P:DNA replication"/>
    <property type="evidence" value="ECO:0007669"/>
    <property type="project" value="TreeGrafter"/>
</dbReference>
<dbReference type="GO" id="GO:0005524">
    <property type="term" value="F:ATP binding"/>
    <property type="evidence" value="ECO:0007669"/>
    <property type="project" value="InterPro"/>
</dbReference>
<accession>A0A0X8P501</accession>
<dbReference type="Proteomes" id="UP000060602">
    <property type="component" value="Chromosome"/>
</dbReference>
<gene>
    <name evidence="3" type="ORF">AL504_30655</name>
</gene>
<dbReference type="PANTHER" id="PTHR30050:SF4">
    <property type="entry name" value="ATP-BINDING PROTEIN RV3427C IN INSERTION SEQUENCE-RELATED"/>
    <property type="match status" value="1"/>
</dbReference>
<dbReference type="CDD" id="cd00009">
    <property type="entry name" value="AAA"/>
    <property type="match status" value="1"/>
</dbReference>
<dbReference type="InterPro" id="IPR003593">
    <property type="entry name" value="AAA+_ATPase"/>
</dbReference>
<feature type="compositionally biased region" description="Basic and acidic residues" evidence="1">
    <location>
        <begin position="9"/>
        <end position="19"/>
    </location>
</feature>
<dbReference type="SUPFAM" id="SSF52540">
    <property type="entry name" value="P-loop containing nucleoside triphosphate hydrolases"/>
    <property type="match status" value="1"/>
</dbReference>